<reference evidence="5 6" key="1">
    <citation type="journal article" date="2007" name="Proc. Natl. Acad. Sci. U.S.A.">
        <title>The tiny eukaryote Ostreococcus provides genomic insights into the paradox of plankton speciation.</title>
        <authorList>
            <person name="Palenik B."/>
            <person name="Grimwood J."/>
            <person name="Aerts A."/>
            <person name="Rouze P."/>
            <person name="Salamov A."/>
            <person name="Putnam N."/>
            <person name="Dupont C."/>
            <person name="Jorgensen R."/>
            <person name="Derelle E."/>
            <person name="Rombauts S."/>
            <person name="Zhou K."/>
            <person name="Otillar R."/>
            <person name="Merchant S.S."/>
            <person name="Podell S."/>
            <person name="Gaasterland T."/>
            <person name="Napoli C."/>
            <person name="Gendler K."/>
            <person name="Manuell A."/>
            <person name="Tai V."/>
            <person name="Vallon O."/>
            <person name="Piganeau G."/>
            <person name="Jancek S."/>
            <person name="Heijde M."/>
            <person name="Jabbari K."/>
            <person name="Bowler C."/>
            <person name="Lohr M."/>
            <person name="Robbens S."/>
            <person name="Werner G."/>
            <person name="Dubchak I."/>
            <person name="Pazour G.J."/>
            <person name="Ren Q."/>
            <person name="Paulsen I."/>
            <person name="Delwiche C."/>
            <person name="Schmutz J."/>
            <person name="Rokhsar D."/>
            <person name="Van de Peer Y."/>
            <person name="Moreau H."/>
            <person name="Grigoriev I.V."/>
        </authorList>
    </citation>
    <scope>NUCLEOTIDE SEQUENCE [LARGE SCALE GENOMIC DNA]</scope>
    <source>
        <strain evidence="5 6">CCE9901</strain>
    </source>
</reference>
<dbReference type="GeneID" id="5003272"/>
<dbReference type="Pfam" id="PF00588">
    <property type="entry name" value="SpoU_methylase"/>
    <property type="match status" value="1"/>
</dbReference>
<name>A4S189_OSTLU</name>
<evidence type="ECO:0000313" key="6">
    <source>
        <dbReference type="Proteomes" id="UP000001568"/>
    </source>
</evidence>
<dbReference type="GO" id="GO:0032259">
    <property type="term" value="P:methylation"/>
    <property type="evidence" value="ECO:0007669"/>
    <property type="project" value="UniProtKB-KW"/>
</dbReference>
<dbReference type="InterPro" id="IPR029028">
    <property type="entry name" value="Alpha/beta_knot_MTases"/>
</dbReference>
<dbReference type="HOGENOM" id="CLU_021322_3_0_1"/>
<dbReference type="Gene3D" id="3.40.1280.10">
    <property type="match status" value="1"/>
</dbReference>
<evidence type="ECO:0000259" key="4">
    <source>
        <dbReference type="Pfam" id="PF00588"/>
    </source>
</evidence>
<keyword evidence="6" id="KW-1185">Reference proteome</keyword>
<dbReference type="Proteomes" id="UP000001568">
    <property type="component" value="Chromosome 8"/>
</dbReference>
<proteinExistence type="predicted"/>
<feature type="compositionally biased region" description="Basic and acidic residues" evidence="3">
    <location>
        <begin position="22"/>
        <end position="38"/>
    </location>
</feature>
<dbReference type="eggNOG" id="KOG2506">
    <property type="taxonomic scope" value="Eukaryota"/>
</dbReference>
<feature type="region of interest" description="Disordered" evidence="3">
    <location>
        <begin position="1"/>
        <end position="39"/>
    </location>
</feature>
<dbReference type="InterPro" id="IPR051259">
    <property type="entry name" value="rRNA_Methyltransferase"/>
</dbReference>
<dbReference type="InterPro" id="IPR029026">
    <property type="entry name" value="tRNA_m1G_MTases_N"/>
</dbReference>
<evidence type="ECO:0000313" key="5">
    <source>
        <dbReference type="EMBL" id="ABO97401.1"/>
    </source>
</evidence>
<keyword evidence="1" id="KW-0489">Methyltransferase</keyword>
<organism evidence="5 6">
    <name type="scientific">Ostreococcus lucimarinus (strain CCE9901)</name>
    <dbReference type="NCBI Taxonomy" id="436017"/>
    <lineage>
        <taxon>Eukaryota</taxon>
        <taxon>Viridiplantae</taxon>
        <taxon>Chlorophyta</taxon>
        <taxon>Mamiellophyceae</taxon>
        <taxon>Mamiellales</taxon>
        <taxon>Bathycoccaceae</taxon>
        <taxon>Ostreococcus</taxon>
    </lineage>
</organism>
<feature type="non-terminal residue" evidence="5">
    <location>
        <position position="1"/>
    </location>
</feature>
<keyword evidence="2" id="KW-0808">Transferase</keyword>
<dbReference type="STRING" id="436017.A4S189"/>
<dbReference type="InterPro" id="IPR029064">
    <property type="entry name" value="Ribosomal_eL30-like_sf"/>
</dbReference>
<dbReference type="RefSeq" id="XP_001419108.1">
    <property type="nucleotide sequence ID" value="XM_001419071.1"/>
</dbReference>
<dbReference type="GO" id="GO:0006396">
    <property type="term" value="P:RNA processing"/>
    <property type="evidence" value="ECO:0007669"/>
    <property type="project" value="InterPro"/>
</dbReference>
<evidence type="ECO:0000256" key="3">
    <source>
        <dbReference type="SAM" id="MobiDB-lite"/>
    </source>
</evidence>
<evidence type="ECO:0000256" key="1">
    <source>
        <dbReference type="ARBA" id="ARBA00022603"/>
    </source>
</evidence>
<dbReference type="SUPFAM" id="SSF75217">
    <property type="entry name" value="alpha/beta knot"/>
    <property type="match status" value="1"/>
</dbReference>
<dbReference type="PANTHER" id="PTHR43191:SF2">
    <property type="entry name" value="RRNA METHYLTRANSFERASE 3, MITOCHONDRIAL"/>
    <property type="match status" value="1"/>
</dbReference>
<dbReference type="KEGG" id="olu:OSTLU_87970"/>
<feature type="compositionally biased region" description="Basic and acidic residues" evidence="3">
    <location>
        <begin position="1"/>
        <end position="10"/>
    </location>
</feature>
<dbReference type="CDD" id="cd18095">
    <property type="entry name" value="SpoU-like_rRNA-MTase"/>
    <property type="match status" value="1"/>
</dbReference>
<dbReference type="GO" id="GO:0008173">
    <property type="term" value="F:RNA methyltransferase activity"/>
    <property type="evidence" value="ECO:0007669"/>
    <property type="project" value="InterPro"/>
</dbReference>
<dbReference type="OMA" id="SSEHHGV"/>
<dbReference type="SUPFAM" id="SSF55315">
    <property type="entry name" value="L30e-like"/>
    <property type="match status" value="1"/>
</dbReference>
<dbReference type="InterPro" id="IPR001537">
    <property type="entry name" value="SpoU_MeTrfase"/>
</dbReference>
<gene>
    <name evidence="5" type="ORF">OSTLU_87970</name>
</gene>
<dbReference type="AlphaFoldDB" id="A4S189"/>
<dbReference type="OrthoDB" id="270651at2759"/>
<dbReference type="EMBL" id="CP000588">
    <property type="protein sequence ID" value="ABO97401.1"/>
    <property type="molecule type" value="Genomic_DNA"/>
</dbReference>
<sequence length="306" mass="32514">LHFSGDENAAHRAPRARTARASARDGRRAHAADADGVERVSSAENATVKHFVKLCKSKAYRDERGTVVLSSSVLMRECFGRAGEGREAKTLFVADWAEAPAGIRAKRVIRAPASVLKKCAGVNNADGLDAVGEFASPVIMNAREFVDGAKQRDVVRVLAVEGVQDPGNLGTLTRTAVAFGWDTVALLPGTCDPFNDKAMRAARGATFRVDFVAFDSFDDLASAGRELNMELYAAEPSAKEDVDPERAKAVAKACLVLGTEGQGLSDDALRACKPVAIPMSGEMESLNVGIAGGVLMYLMQATTKTR</sequence>
<dbReference type="PANTHER" id="PTHR43191">
    <property type="entry name" value="RRNA METHYLTRANSFERASE 3"/>
    <property type="match status" value="1"/>
</dbReference>
<feature type="domain" description="tRNA/rRNA methyltransferase SpoU type" evidence="4">
    <location>
        <begin position="157"/>
        <end position="297"/>
    </location>
</feature>
<protein>
    <recommendedName>
        <fullName evidence="4">tRNA/rRNA methyltransferase SpoU type domain-containing protein</fullName>
    </recommendedName>
</protein>
<evidence type="ECO:0000256" key="2">
    <source>
        <dbReference type="ARBA" id="ARBA00022679"/>
    </source>
</evidence>
<dbReference type="GO" id="GO:0003723">
    <property type="term" value="F:RNA binding"/>
    <property type="evidence" value="ECO:0007669"/>
    <property type="project" value="InterPro"/>
</dbReference>
<accession>A4S189</accession>